<evidence type="ECO:0000259" key="3">
    <source>
        <dbReference type="PROSITE" id="PS50948"/>
    </source>
</evidence>
<gene>
    <name evidence="4" type="ORF">LSH36_77g05004</name>
</gene>
<dbReference type="SUPFAM" id="SSF56436">
    <property type="entry name" value="C-type lectin-like"/>
    <property type="match status" value="1"/>
</dbReference>
<comment type="caution">
    <text evidence="4">The sequence shown here is derived from an EMBL/GenBank/DDBJ whole genome shotgun (WGS) entry which is preliminary data.</text>
</comment>
<feature type="compositionally biased region" description="Basic residues" evidence="1">
    <location>
        <begin position="8"/>
        <end position="17"/>
    </location>
</feature>
<dbReference type="Proteomes" id="UP001208570">
    <property type="component" value="Unassembled WGS sequence"/>
</dbReference>
<feature type="domain" description="Apple" evidence="3">
    <location>
        <begin position="113"/>
        <end position="199"/>
    </location>
</feature>
<dbReference type="InterPro" id="IPR001304">
    <property type="entry name" value="C-type_lectin-like"/>
</dbReference>
<evidence type="ECO:0000256" key="1">
    <source>
        <dbReference type="SAM" id="MobiDB-lite"/>
    </source>
</evidence>
<dbReference type="Pfam" id="PF00024">
    <property type="entry name" value="PAN_1"/>
    <property type="match status" value="1"/>
</dbReference>
<protein>
    <recommendedName>
        <fullName evidence="6">Apple domain-containing protein</fullName>
    </recommendedName>
</protein>
<organism evidence="4 5">
    <name type="scientific">Paralvinella palmiformis</name>
    <dbReference type="NCBI Taxonomy" id="53620"/>
    <lineage>
        <taxon>Eukaryota</taxon>
        <taxon>Metazoa</taxon>
        <taxon>Spiralia</taxon>
        <taxon>Lophotrochozoa</taxon>
        <taxon>Annelida</taxon>
        <taxon>Polychaeta</taxon>
        <taxon>Sedentaria</taxon>
        <taxon>Canalipalpata</taxon>
        <taxon>Terebellida</taxon>
        <taxon>Terebelliformia</taxon>
        <taxon>Alvinellidae</taxon>
        <taxon>Paralvinella</taxon>
    </lineage>
</organism>
<dbReference type="InterPro" id="IPR016186">
    <property type="entry name" value="C-type_lectin-like/link_sf"/>
</dbReference>
<dbReference type="InterPro" id="IPR003609">
    <property type="entry name" value="Pan_app"/>
</dbReference>
<name>A0AAD9K271_9ANNE</name>
<feature type="region of interest" description="Disordered" evidence="1">
    <location>
        <begin position="1"/>
        <end position="20"/>
    </location>
</feature>
<dbReference type="Pfam" id="PF00059">
    <property type="entry name" value="Lectin_C"/>
    <property type="match status" value="1"/>
</dbReference>
<dbReference type="EMBL" id="JAODUP010000077">
    <property type="protein sequence ID" value="KAK2163578.1"/>
    <property type="molecule type" value="Genomic_DNA"/>
</dbReference>
<dbReference type="PROSITE" id="PS50041">
    <property type="entry name" value="C_TYPE_LECTIN_2"/>
    <property type="match status" value="1"/>
</dbReference>
<dbReference type="InterPro" id="IPR016187">
    <property type="entry name" value="CTDL_fold"/>
</dbReference>
<proteinExistence type="predicted"/>
<dbReference type="PROSITE" id="PS50948">
    <property type="entry name" value="PAN"/>
    <property type="match status" value="1"/>
</dbReference>
<evidence type="ECO:0008006" key="6">
    <source>
        <dbReference type="Google" id="ProtNLM"/>
    </source>
</evidence>
<dbReference type="PANTHER" id="PTHR22803">
    <property type="entry name" value="MANNOSE, PHOSPHOLIPASE, LECTIN RECEPTOR RELATED"/>
    <property type="match status" value="1"/>
</dbReference>
<dbReference type="Gene3D" id="3.10.100.10">
    <property type="entry name" value="Mannose-Binding Protein A, subunit A"/>
    <property type="match status" value="1"/>
</dbReference>
<keyword evidence="5" id="KW-1185">Reference proteome</keyword>
<evidence type="ECO:0000259" key="2">
    <source>
        <dbReference type="PROSITE" id="PS50041"/>
    </source>
</evidence>
<reference evidence="4" key="1">
    <citation type="journal article" date="2023" name="Mol. Biol. Evol.">
        <title>Third-Generation Sequencing Reveals the Adaptive Role of the Epigenome in Three Deep-Sea Polychaetes.</title>
        <authorList>
            <person name="Perez M."/>
            <person name="Aroh O."/>
            <person name="Sun Y."/>
            <person name="Lan Y."/>
            <person name="Juniper S.K."/>
            <person name="Young C.R."/>
            <person name="Angers B."/>
            <person name="Qian P.Y."/>
        </authorList>
    </citation>
    <scope>NUCLEOTIDE SEQUENCE</scope>
    <source>
        <strain evidence="4">P08H-3</strain>
    </source>
</reference>
<accession>A0AAD9K271</accession>
<dbReference type="AlphaFoldDB" id="A0AAD9K271"/>
<dbReference type="InterPro" id="IPR050111">
    <property type="entry name" value="C-type_lectin/snaclec_domain"/>
</dbReference>
<sequence length="211" mass="23975">MDKESHALTRRPRKRPKTFSDARLVCQSENGDLTVITDADENMFVKFLFLGQEDIANRCVSSAYIGLTDIAEESVYVWVDGKPLGSGYSNWTTSQPDDWEKPSEDATEMWGPCTGVTATSAFGTVKTALYVDRLRIDVINVRGRIDCFLRCLQHPDCLSANFWKGRQFHDNICVLNAATRNEYYAMIGTPEDVYYGKDVAEWVYLELENEL</sequence>
<evidence type="ECO:0000313" key="4">
    <source>
        <dbReference type="EMBL" id="KAK2163578.1"/>
    </source>
</evidence>
<evidence type="ECO:0000313" key="5">
    <source>
        <dbReference type="Proteomes" id="UP001208570"/>
    </source>
</evidence>
<feature type="domain" description="C-type lectin" evidence="2">
    <location>
        <begin position="17"/>
        <end position="109"/>
    </location>
</feature>